<comment type="similarity">
    <text evidence="1 2">Belongs to the enoyl-CoA hydratase/isomerase family.</text>
</comment>
<keyword evidence="4" id="KW-1185">Reference proteome</keyword>
<evidence type="ECO:0000313" key="4">
    <source>
        <dbReference type="Proteomes" id="UP000600799"/>
    </source>
</evidence>
<gene>
    <name evidence="3" type="ORF">I2488_00085</name>
</gene>
<dbReference type="Gene3D" id="3.90.226.10">
    <property type="entry name" value="2-enoyl-CoA Hydratase, Chain A, domain 1"/>
    <property type="match status" value="1"/>
</dbReference>
<dbReference type="EMBL" id="JADQDC010000001">
    <property type="protein sequence ID" value="MBF9149387.1"/>
    <property type="molecule type" value="Genomic_DNA"/>
</dbReference>
<dbReference type="InterPro" id="IPR001753">
    <property type="entry name" value="Enoyl-CoA_hydra/iso"/>
</dbReference>
<dbReference type="InterPro" id="IPR029045">
    <property type="entry name" value="ClpP/crotonase-like_dom_sf"/>
</dbReference>
<dbReference type="PROSITE" id="PS00166">
    <property type="entry name" value="ENOYL_COA_HYDRATASE"/>
    <property type="match status" value="1"/>
</dbReference>
<evidence type="ECO:0000256" key="2">
    <source>
        <dbReference type="RuleBase" id="RU003707"/>
    </source>
</evidence>
<organism evidence="3 4">
    <name type="scientific">Novosphingobium jiangmenense</name>
    <dbReference type="NCBI Taxonomy" id="2791981"/>
    <lineage>
        <taxon>Bacteria</taxon>
        <taxon>Pseudomonadati</taxon>
        <taxon>Pseudomonadota</taxon>
        <taxon>Alphaproteobacteria</taxon>
        <taxon>Sphingomonadales</taxon>
        <taxon>Sphingomonadaceae</taxon>
        <taxon>Novosphingobium</taxon>
    </lineage>
</organism>
<dbReference type="Gene3D" id="1.10.12.10">
    <property type="entry name" value="Lyase 2-enoyl-coa Hydratase, Chain A, domain 2"/>
    <property type="match status" value="1"/>
</dbReference>
<dbReference type="CDD" id="cd06558">
    <property type="entry name" value="crotonase-like"/>
    <property type="match status" value="1"/>
</dbReference>
<dbReference type="InterPro" id="IPR018376">
    <property type="entry name" value="Enoyl-CoA_hyd/isom_CS"/>
</dbReference>
<dbReference type="InterPro" id="IPR014748">
    <property type="entry name" value="Enoyl-CoA_hydra_C"/>
</dbReference>
<name>A0ABS0HAT2_9SPHN</name>
<sequence>MGDDAGTTLRLERDGAVARLLIDRADKRNAFNIAMWQRLPELLAEADADPACRVLVVKSASGGAFCAGADIAELLANKDDAAWRAANQQAINRAQFELTRFRLPTVAMVEGDCVGGGCGIALACDMRVATPAARFGITPARLGLVYPLHDVKLLVDLVGPGQARRMLFTGMLLGAEEARSVGLVEELADGEDALVAQLLAVSPFSTQAIKGFVRNVLDGQVADDAESLRVFASAFEGADFREGTTAFVEKRKPVFGS</sequence>
<dbReference type="Pfam" id="PF00378">
    <property type="entry name" value="ECH_1"/>
    <property type="match status" value="1"/>
</dbReference>
<dbReference type="InterPro" id="IPR051683">
    <property type="entry name" value="Enoyl-CoA_Hydratase/Isomerase"/>
</dbReference>
<dbReference type="PANTHER" id="PTHR42964:SF1">
    <property type="entry name" value="POLYKETIDE BIOSYNTHESIS ENOYL-COA HYDRATASE PKSH-RELATED"/>
    <property type="match status" value="1"/>
</dbReference>
<accession>A0ABS0HAT2</accession>
<reference evidence="3 4" key="1">
    <citation type="submission" date="2020-11" db="EMBL/GenBank/DDBJ databases">
        <title>The genome sequence of Novosphingobium sp. 1Y9A.</title>
        <authorList>
            <person name="Liu Y."/>
        </authorList>
    </citation>
    <scope>NUCLEOTIDE SEQUENCE [LARGE SCALE GENOMIC DNA]</scope>
    <source>
        <strain evidence="3 4">1Y9A</strain>
    </source>
</reference>
<dbReference type="PANTHER" id="PTHR42964">
    <property type="entry name" value="ENOYL-COA HYDRATASE"/>
    <property type="match status" value="1"/>
</dbReference>
<proteinExistence type="inferred from homology"/>
<evidence type="ECO:0000256" key="1">
    <source>
        <dbReference type="ARBA" id="ARBA00005254"/>
    </source>
</evidence>
<dbReference type="RefSeq" id="WP_196273774.1">
    <property type="nucleotide sequence ID" value="NZ_JADQDC010000001.1"/>
</dbReference>
<protein>
    <submittedName>
        <fullName evidence="3">Enoyl-CoA hydratase/isomerase family protein</fullName>
    </submittedName>
</protein>
<evidence type="ECO:0000313" key="3">
    <source>
        <dbReference type="EMBL" id="MBF9149387.1"/>
    </source>
</evidence>
<dbReference type="Proteomes" id="UP000600799">
    <property type="component" value="Unassembled WGS sequence"/>
</dbReference>
<comment type="caution">
    <text evidence="3">The sequence shown here is derived from an EMBL/GenBank/DDBJ whole genome shotgun (WGS) entry which is preliminary data.</text>
</comment>
<dbReference type="SUPFAM" id="SSF52096">
    <property type="entry name" value="ClpP/crotonase"/>
    <property type="match status" value="1"/>
</dbReference>